<dbReference type="InterPro" id="IPR025164">
    <property type="entry name" value="Toastrack_DUF4097"/>
</dbReference>
<feature type="domain" description="DUF4097" evidence="1">
    <location>
        <begin position="48"/>
        <end position="159"/>
    </location>
</feature>
<dbReference type="OrthoDB" id="2380881at2"/>
<organism evidence="2 3">
    <name type="scientific">Seinonella peptonophila</name>
    <dbReference type="NCBI Taxonomy" id="112248"/>
    <lineage>
        <taxon>Bacteria</taxon>
        <taxon>Bacillati</taxon>
        <taxon>Bacillota</taxon>
        <taxon>Bacilli</taxon>
        <taxon>Bacillales</taxon>
        <taxon>Thermoactinomycetaceae</taxon>
        <taxon>Seinonella</taxon>
    </lineage>
</organism>
<dbReference type="Gene3D" id="2.160.20.120">
    <property type="match status" value="1"/>
</dbReference>
<evidence type="ECO:0000313" key="3">
    <source>
        <dbReference type="Proteomes" id="UP000184476"/>
    </source>
</evidence>
<dbReference type="Proteomes" id="UP000184476">
    <property type="component" value="Unassembled WGS sequence"/>
</dbReference>
<accession>A0A1M4Y7Z2</accession>
<dbReference type="STRING" id="112248.SAMN05444392_10698"/>
<sequence length="219" mass="24905">MKKIIWGSLILFFIGVMGIFFTLQETGINELHLLMNKQVRLNPSFHTLNLVSSETDVVVKPTNQKFIQVDLKASKESRKKLFKIDVVQNGGQLNLIIKRKEPYKFNVGVFFYREVVEVYVPYDQFQSIKVATTTADIHLTHVIAGNLSINTNSGDVAVKYNQFPKDLNLSFQSSSGEADLDFKRFHPYKQERNHILAQSGTGKNQLMVRTVTGGFHLLP</sequence>
<name>A0A1M4Y7Z2_9BACL</name>
<protein>
    <submittedName>
        <fullName evidence="2">Putative adhesin</fullName>
    </submittedName>
</protein>
<dbReference type="AlphaFoldDB" id="A0A1M4Y7Z2"/>
<dbReference type="RefSeq" id="WP_073154932.1">
    <property type="nucleotide sequence ID" value="NZ_FQVL01000006.1"/>
</dbReference>
<dbReference type="EMBL" id="FQVL01000006">
    <property type="protein sequence ID" value="SHF01891.1"/>
    <property type="molecule type" value="Genomic_DNA"/>
</dbReference>
<evidence type="ECO:0000313" key="2">
    <source>
        <dbReference type="EMBL" id="SHF01891.1"/>
    </source>
</evidence>
<reference evidence="2 3" key="1">
    <citation type="submission" date="2016-11" db="EMBL/GenBank/DDBJ databases">
        <authorList>
            <person name="Jaros S."/>
            <person name="Januszkiewicz K."/>
            <person name="Wedrychowicz H."/>
        </authorList>
    </citation>
    <scope>NUCLEOTIDE SEQUENCE [LARGE SCALE GENOMIC DNA]</scope>
    <source>
        <strain evidence="2 3">DSM 44666</strain>
    </source>
</reference>
<evidence type="ECO:0000259" key="1">
    <source>
        <dbReference type="Pfam" id="PF13349"/>
    </source>
</evidence>
<proteinExistence type="predicted"/>
<dbReference type="Pfam" id="PF13349">
    <property type="entry name" value="DUF4097"/>
    <property type="match status" value="1"/>
</dbReference>
<gene>
    <name evidence="2" type="ORF">SAMN05444392_10698</name>
</gene>
<keyword evidence="3" id="KW-1185">Reference proteome</keyword>